<evidence type="ECO:0000313" key="4">
    <source>
        <dbReference type="EMBL" id="CAH1220672.1"/>
    </source>
</evidence>
<sequence length="734" mass="80196">MAIKSHPLKHFLFALMCLALITGLSPALPNAFAENSSGEGTPSTQPELTLFDASFNSDTVMYRFGYTFPTGPSYDYFDAVLDARIEFITDAGSAPAVYFRNDPNVNAVRITGDSSIYLNLTLPRSFFDEQLKDMKLDQGRIVFTLHVLTPDGKDIPSKEQTYTGLVDPKPLPGSGVASKTNQTDSRPADQAVTKPANSAIPASVSPALSATRYPKVISISSFGFNHLALKNDGSVWEWGDTKGAQQVSGLPSNIVKVSAGTRHRLALDSDGNVWAWGMNDAGQLGNDINGYENFYTTPVKAQIEHVKDILAFDNTSYALKEDGTVWMWGDEVFVSNSIMESTKPLEYPIQIPGINHVTSIAGGYKMLMLRDDGTVWFYQGKGSGKEFTGPHQMKYVISPMFEILGIRFATVDPIPEFTKVVKIWGGGNPRYALKQDGTLWMWGESQPVLKKTADIVKLSSGYYHTLLLKKDGTVWTSGTNRQGELGLGYADNSEDYHTFHRVTAIKDAVDIAGGLMNSYVLKKDGTVWAWGYNDKRGVLGDGSTNKQLVPVRIPGLNPPQGYDMEGHWAQAAMERLYDQSILSGYSDYSVKPNAAITREQFVKMLVQAKGLATVKGKTSFSDVPAKRWSNGAIEAAVANGIIQPNEYGQHFLPEGNITRFEIAAMAARALGLQPNESAIVFQDNADIKNQRGNIGAAVEAGIIGGFQDGTFRPNQTATRAEAAVMITRIMDYAK</sequence>
<gene>
    <name evidence="4" type="ORF">PAECIP111892_04893</name>
</gene>
<dbReference type="PRINTS" id="PR00633">
    <property type="entry name" value="RCCNDNSATION"/>
</dbReference>
<name>A0ABM9CQY8_9BACL</name>
<dbReference type="Pfam" id="PF00395">
    <property type="entry name" value="SLH"/>
    <property type="match status" value="3"/>
</dbReference>
<dbReference type="EMBL" id="CAKMMG010000010">
    <property type="protein sequence ID" value="CAH1220672.1"/>
    <property type="molecule type" value="Genomic_DNA"/>
</dbReference>
<dbReference type="PANTHER" id="PTHR45982">
    <property type="entry name" value="REGULATOR OF CHROMOSOME CONDENSATION"/>
    <property type="match status" value="1"/>
</dbReference>
<proteinExistence type="predicted"/>
<evidence type="ECO:0000259" key="3">
    <source>
        <dbReference type="PROSITE" id="PS51272"/>
    </source>
</evidence>
<feature type="domain" description="SLH" evidence="3">
    <location>
        <begin position="556"/>
        <end position="615"/>
    </location>
</feature>
<feature type="domain" description="SLH" evidence="3">
    <location>
        <begin position="616"/>
        <end position="680"/>
    </location>
</feature>
<evidence type="ECO:0000313" key="5">
    <source>
        <dbReference type="Proteomes" id="UP000838324"/>
    </source>
</evidence>
<dbReference type="InterPro" id="IPR000408">
    <property type="entry name" value="Reg_chr_condens"/>
</dbReference>
<feature type="region of interest" description="Disordered" evidence="1">
    <location>
        <begin position="156"/>
        <end position="199"/>
    </location>
</feature>
<protein>
    <recommendedName>
        <fullName evidence="3">SLH domain-containing protein</fullName>
    </recommendedName>
</protein>
<dbReference type="Proteomes" id="UP000838324">
    <property type="component" value="Unassembled WGS sequence"/>
</dbReference>
<feature type="domain" description="SLH" evidence="3">
    <location>
        <begin position="681"/>
        <end position="734"/>
    </location>
</feature>
<evidence type="ECO:0000256" key="2">
    <source>
        <dbReference type="SAM" id="SignalP"/>
    </source>
</evidence>
<dbReference type="PROSITE" id="PS50012">
    <property type="entry name" value="RCC1_3"/>
    <property type="match status" value="2"/>
</dbReference>
<dbReference type="Gene3D" id="2.130.10.30">
    <property type="entry name" value="Regulator of chromosome condensation 1/beta-lactamase-inhibitor protein II"/>
    <property type="match status" value="2"/>
</dbReference>
<dbReference type="InterPro" id="IPR009091">
    <property type="entry name" value="RCC1/BLIP-II"/>
</dbReference>
<keyword evidence="2" id="KW-0732">Signal</keyword>
<keyword evidence="5" id="KW-1185">Reference proteome</keyword>
<dbReference type="InterPro" id="IPR001119">
    <property type="entry name" value="SLH_dom"/>
</dbReference>
<dbReference type="InterPro" id="IPR051553">
    <property type="entry name" value="Ran_GTPase-activating"/>
</dbReference>
<comment type="caution">
    <text evidence="4">The sequence shown here is derived from an EMBL/GenBank/DDBJ whole genome shotgun (WGS) entry which is preliminary data.</text>
</comment>
<feature type="signal peptide" evidence="2">
    <location>
        <begin position="1"/>
        <end position="27"/>
    </location>
</feature>
<dbReference type="Pfam" id="PF13540">
    <property type="entry name" value="RCC1_2"/>
    <property type="match status" value="2"/>
</dbReference>
<accession>A0ABM9CQY8</accession>
<dbReference type="PROSITE" id="PS00626">
    <property type="entry name" value="RCC1_2"/>
    <property type="match status" value="1"/>
</dbReference>
<dbReference type="PANTHER" id="PTHR45982:SF1">
    <property type="entry name" value="REGULATOR OF CHROMOSOME CONDENSATION"/>
    <property type="match status" value="1"/>
</dbReference>
<organism evidence="4 5">
    <name type="scientific">Paenibacillus auburnensis</name>
    <dbReference type="NCBI Taxonomy" id="2905649"/>
    <lineage>
        <taxon>Bacteria</taxon>
        <taxon>Bacillati</taxon>
        <taxon>Bacillota</taxon>
        <taxon>Bacilli</taxon>
        <taxon>Bacillales</taxon>
        <taxon>Paenibacillaceae</taxon>
        <taxon>Paenibacillus</taxon>
    </lineage>
</organism>
<reference evidence="4" key="1">
    <citation type="submission" date="2022-01" db="EMBL/GenBank/DDBJ databases">
        <authorList>
            <person name="Criscuolo A."/>
        </authorList>
    </citation>
    <scope>NUCLEOTIDE SEQUENCE</scope>
    <source>
        <strain evidence="4">CIP111892</strain>
    </source>
</reference>
<feature type="chain" id="PRO_5047512924" description="SLH domain-containing protein" evidence="2">
    <location>
        <begin position="28"/>
        <end position="734"/>
    </location>
</feature>
<dbReference type="PROSITE" id="PS51272">
    <property type="entry name" value="SLH"/>
    <property type="match status" value="3"/>
</dbReference>
<dbReference type="Pfam" id="PF00415">
    <property type="entry name" value="RCC1"/>
    <property type="match status" value="1"/>
</dbReference>
<dbReference type="SUPFAM" id="SSF50985">
    <property type="entry name" value="RCC1/BLIP-II"/>
    <property type="match status" value="2"/>
</dbReference>
<evidence type="ECO:0000256" key="1">
    <source>
        <dbReference type="SAM" id="MobiDB-lite"/>
    </source>
</evidence>